<comment type="caution">
    <text evidence="2">The sequence shown here is derived from an EMBL/GenBank/DDBJ whole genome shotgun (WGS) entry which is preliminary data.</text>
</comment>
<feature type="region of interest" description="Disordered" evidence="1">
    <location>
        <begin position="521"/>
        <end position="550"/>
    </location>
</feature>
<accession>A0A8X6PK78</accession>
<evidence type="ECO:0000256" key="1">
    <source>
        <dbReference type="SAM" id="MobiDB-lite"/>
    </source>
</evidence>
<gene>
    <name evidence="2" type="primary">AVEN_258933_1</name>
    <name evidence="2" type="ORF">NPIL_611531</name>
</gene>
<feature type="region of interest" description="Disordered" evidence="1">
    <location>
        <begin position="101"/>
        <end position="129"/>
    </location>
</feature>
<name>A0A8X6PK78_NEPPI</name>
<feature type="region of interest" description="Disordered" evidence="1">
    <location>
        <begin position="147"/>
        <end position="176"/>
    </location>
</feature>
<evidence type="ECO:0000313" key="3">
    <source>
        <dbReference type="Proteomes" id="UP000887013"/>
    </source>
</evidence>
<feature type="compositionally biased region" description="Polar residues" evidence="1">
    <location>
        <begin position="528"/>
        <end position="547"/>
    </location>
</feature>
<organism evidence="2 3">
    <name type="scientific">Nephila pilipes</name>
    <name type="common">Giant wood spider</name>
    <name type="synonym">Nephila maculata</name>
    <dbReference type="NCBI Taxonomy" id="299642"/>
    <lineage>
        <taxon>Eukaryota</taxon>
        <taxon>Metazoa</taxon>
        <taxon>Ecdysozoa</taxon>
        <taxon>Arthropoda</taxon>
        <taxon>Chelicerata</taxon>
        <taxon>Arachnida</taxon>
        <taxon>Araneae</taxon>
        <taxon>Araneomorphae</taxon>
        <taxon>Entelegynae</taxon>
        <taxon>Araneoidea</taxon>
        <taxon>Nephilidae</taxon>
        <taxon>Nephila</taxon>
    </lineage>
</organism>
<protein>
    <submittedName>
        <fullName evidence="2">Uncharacterized protein</fullName>
    </submittedName>
</protein>
<dbReference type="OrthoDB" id="6357915at2759"/>
<keyword evidence="3" id="KW-1185">Reference proteome</keyword>
<evidence type="ECO:0000313" key="2">
    <source>
        <dbReference type="EMBL" id="GFT71736.1"/>
    </source>
</evidence>
<sequence>MKETVIPKCFKKKWNADPRMDLNKARVSRSDLQVDEDVHFVLDDNEFTFSTSTPDDRNIELSRRTYSKKNPIIQQSVIFNKASERLKNDISMKNIASTSFDSKNTMMPSGNKKLSRKRKKVTESMNSDCSVPKKLLKKNMLLKCKSTSQNTIDKVPRQPRSKSVDPLPVNSSESDSDVEVVAVINKVDSEENSNSSSVKKFSSTHNNMSNRKANKSFEYEAKKQMFVNEADKAPFMPTYPNLFPDTPSRVNSMQWLSANGTISVPGYSQGFSQNSLRPQENCKIGNAQTDNRSVLLLPEMKMANEKRPKGKRELKGLYENLNEISWAQETSFKNLLRSPDYIRHSERSTGRIAGTGKNLRKLKPHENPKIKKVKRQTAANLLARKKSKMARLNHTQKEKKVIRNNIISKTQDKKKVAKPATISGKKKLVAKPKSSVVEQNSTDEDEVRYKLANPLPKLKFCSTKTKIVESKVKNTDGLKPKPDLLKINSDAQKIKSNVCKVKSEGSKTKIDVVKMKSFVPQIKPDDSPPSTSGLQSSILNNKSTTHSKSSDLKNFIKKVNKFAPYEMQLFQRMLEGNNELFSAVQKGSKLRVRLQPLEYTELWNTDFYEDFRKRLLDDAFRKGK</sequence>
<dbReference type="AlphaFoldDB" id="A0A8X6PK78"/>
<reference evidence="2" key="1">
    <citation type="submission" date="2020-08" db="EMBL/GenBank/DDBJ databases">
        <title>Multicomponent nature underlies the extraordinary mechanical properties of spider dragline silk.</title>
        <authorList>
            <person name="Kono N."/>
            <person name="Nakamura H."/>
            <person name="Mori M."/>
            <person name="Yoshida Y."/>
            <person name="Ohtoshi R."/>
            <person name="Malay A.D."/>
            <person name="Moran D.A.P."/>
            <person name="Tomita M."/>
            <person name="Numata K."/>
            <person name="Arakawa K."/>
        </authorList>
    </citation>
    <scope>NUCLEOTIDE SEQUENCE</scope>
</reference>
<dbReference type="EMBL" id="BMAW01116713">
    <property type="protein sequence ID" value="GFT71736.1"/>
    <property type="molecule type" value="Genomic_DNA"/>
</dbReference>
<proteinExistence type="predicted"/>
<dbReference type="Proteomes" id="UP000887013">
    <property type="component" value="Unassembled WGS sequence"/>
</dbReference>